<organism evidence="1 2">
    <name type="scientific">Sphagnum troendelagicum</name>
    <dbReference type="NCBI Taxonomy" id="128251"/>
    <lineage>
        <taxon>Eukaryota</taxon>
        <taxon>Viridiplantae</taxon>
        <taxon>Streptophyta</taxon>
        <taxon>Embryophyta</taxon>
        <taxon>Bryophyta</taxon>
        <taxon>Sphagnophytina</taxon>
        <taxon>Sphagnopsida</taxon>
        <taxon>Sphagnales</taxon>
        <taxon>Sphagnaceae</taxon>
        <taxon>Sphagnum</taxon>
    </lineage>
</organism>
<evidence type="ECO:0000313" key="2">
    <source>
        <dbReference type="Proteomes" id="UP001497512"/>
    </source>
</evidence>
<dbReference type="EMBL" id="OZ019894">
    <property type="protein sequence ID" value="CAK9214949.1"/>
    <property type="molecule type" value="Genomic_DNA"/>
</dbReference>
<accession>A0ABP0U7R8</accession>
<dbReference type="Proteomes" id="UP001497512">
    <property type="component" value="Chromosome 2"/>
</dbReference>
<sequence length="95" mass="11186">MLVREKNSFKEILVYSKNQARPSLPLSMRITRSAEAMWTQDTAWVDLTQRLETELEEKVLRYRLTLKVRPQLEWCWQKESSKGGTECTTLAHIDS</sequence>
<proteinExistence type="predicted"/>
<evidence type="ECO:0000313" key="1">
    <source>
        <dbReference type="EMBL" id="CAK9214949.1"/>
    </source>
</evidence>
<reference evidence="1" key="1">
    <citation type="submission" date="2024-02" db="EMBL/GenBank/DDBJ databases">
        <authorList>
            <consortium name="ELIXIR-Norway"/>
            <consortium name="Elixir Norway"/>
        </authorList>
    </citation>
    <scope>NUCLEOTIDE SEQUENCE</scope>
</reference>
<protein>
    <submittedName>
        <fullName evidence="1">Uncharacterized protein</fullName>
    </submittedName>
</protein>
<gene>
    <name evidence="1" type="ORF">CSSPTR1EN2_LOCUS12487</name>
</gene>
<keyword evidence="2" id="KW-1185">Reference proteome</keyword>
<name>A0ABP0U7R8_9BRYO</name>